<accession>A0A2S6BVI7</accession>
<gene>
    <name evidence="4" type="ORF">CBER1_09220</name>
</gene>
<dbReference type="SUPFAM" id="SSF56801">
    <property type="entry name" value="Acetyl-CoA synthetase-like"/>
    <property type="match status" value="1"/>
</dbReference>
<keyword evidence="5" id="KW-1185">Reference proteome</keyword>
<dbReference type="InterPro" id="IPR036736">
    <property type="entry name" value="ACP-like_sf"/>
</dbReference>
<dbReference type="GO" id="GO:0043041">
    <property type="term" value="P:amino acid activation for nonribosomal peptide biosynthetic process"/>
    <property type="evidence" value="ECO:0007669"/>
    <property type="project" value="TreeGrafter"/>
</dbReference>
<evidence type="ECO:0000256" key="1">
    <source>
        <dbReference type="ARBA" id="ARBA00022450"/>
    </source>
</evidence>
<dbReference type="Gene3D" id="3.30.300.30">
    <property type="match status" value="1"/>
</dbReference>
<evidence type="ECO:0000259" key="3">
    <source>
        <dbReference type="PROSITE" id="PS50075"/>
    </source>
</evidence>
<protein>
    <recommendedName>
        <fullName evidence="3">Carrier domain-containing protein</fullName>
    </recommendedName>
</protein>
<dbReference type="AlphaFoldDB" id="A0A2S6BVI7"/>
<dbReference type="GO" id="GO:0005737">
    <property type="term" value="C:cytoplasm"/>
    <property type="evidence" value="ECO:0007669"/>
    <property type="project" value="TreeGrafter"/>
</dbReference>
<dbReference type="STRING" id="357750.A0A2S6BVI7"/>
<dbReference type="Pfam" id="PF00501">
    <property type="entry name" value="AMP-binding"/>
    <property type="match status" value="1"/>
</dbReference>
<dbReference type="InterPro" id="IPR045851">
    <property type="entry name" value="AMP-bd_C_sf"/>
</dbReference>
<reference evidence="5" key="1">
    <citation type="journal article" date="2017" name="bioRxiv">
        <title>Conservation of a gene cluster reveals novel cercosporin biosynthetic mechanisms and extends production to the genus Colletotrichum.</title>
        <authorList>
            <person name="de Jonge R."/>
            <person name="Ebert M.K."/>
            <person name="Huitt-Roehl C.R."/>
            <person name="Pal P."/>
            <person name="Suttle J.C."/>
            <person name="Spanner R.E."/>
            <person name="Neubauer J.D."/>
            <person name="Jurick W.M.II."/>
            <person name="Stott K.A."/>
            <person name="Secor G.A."/>
            <person name="Thomma B.P.H.J."/>
            <person name="Van de Peer Y."/>
            <person name="Townsend C.A."/>
            <person name="Bolton M.D."/>
        </authorList>
    </citation>
    <scope>NUCLEOTIDE SEQUENCE [LARGE SCALE GENOMIC DNA]</scope>
    <source>
        <strain evidence="5">CBS538.71</strain>
    </source>
</reference>
<dbReference type="Gene3D" id="1.10.1200.10">
    <property type="entry name" value="ACP-like"/>
    <property type="match status" value="1"/>
</dbReference>
<dbReference type="PROSITE" id="PS00455">
    <property type="entry name" value="AMP_BINDING"/>
    <property type="match status" value="1"/>
</dbReference>
<comment type="caution">
    <text evidence="4">The sequence shown here is derived from an EMBL/GenBank/DDBJ whole genome shotgun (WGS) entry which is preliminary data.</text>
</comment>
<evidence type="ECO:0000313" key="4">
    <source>
        <dbReference type="EMBL" id="PPJ51484.1"/>
    </source>
</evidence>
<dbReference type="InterPro" id="IPR000873">
    <property type="entry name" value="AMP-dep_synth/lig_dom"/>
</dbReference>
<name>A0A2S6BVI7_9PEZI</name>
<dbReference type="InterPro" id="IPR023213">
    <property type="entry name" value="CAT-like_dom_sf"/>
</dbReference>
<dbReference type="GO" id="GO:0031177">
    <property type="term" value="F:phosphopantetheine binding"/>
    <property type="evidence" value="ECO:0007669"/>
    <property type="project" value="TreeGrafter"/>
</dbReference>
<organism evidence="4 5">
    <name type="scientific">Cercospora berteroae</name>
    <dbReference type="NCBI Taxonomy" id="357750"/>
    <lineage>
        <taxon>Eukaryota</taxon>
        <taxon>Fungi</taxon>
        <taxon>Dikarya</taxon>
        <taxon>Ascomycota</taxon>
        <taxon>Pezizomycotina</taxon>
        <taxon>Dothideomycetes</taxon>
        <taxon>Dothideomycetidae</taxon>
        <taxon>Mycosphaerellales</taxon>
        <taxon>Mycosphaerellaceae</taxon>
        <taxon>Cercospora</taxon>
    </lineage>
</organism>
<dbReference type="OrthoDB" id="416786at2759"/>
<dbReference type="SUPFAM" id="SSF47336">
    <property type="entry name" value="ACP-like"/>
    <property type="match status" value="1"/>
</dbReference>
<dbReference type="Gene3D" id="3.30.559.10">
    <property type="entry name" value="Chloramphenicol acetyltransferase-like domain"/>
    <property type="match status" value="1"/>
</dbReference>
<proteinExistence type="predicted"/>
<dbReference type="Pfam" id="PF00668">
    <property type="entry name" value="Condensation"/>
    <property type="match status" value="1"/>
</dbReference>
<sequence>MSATATIDATSQDGGNESIDRILLACVLLRSRQQMTADVAFTAHIEDAVRSQSLQMDLDIDEQVTVDSLISQIEDLRLHHMSASGTDGQGDGQSDHDQGVLLKLTESRWHIQGDFSMSYATSFEGTLQHVYRKICESPPGCMTSSIEVVGEEDFKWLLDNSVKEVPPANPLSGAALFQQSIAEWHQDVAVDAWDGRLTYAELDKRSTRLAALLIARGVRPATVLPLLFQYSKWVVISVLATWKAGAAFVFIDPTHPPARIRNLVQQVQAPFVLAQQYLSPEIELGGDVRTIVLESMKAEVDDLSGNTEISLPSVDPESPAYIIFTSGSTGQPKAAMHTHLAFCSGALHQAELLGFSRTTRTIENAPLIFAGAIPELLFTILKGGCLCIPTLEDRTKDIAACVRKSQTNMLLISSSVAAAQDPAQFAPRQRFLMGAESLPSHTAKAWAELHDNCNGYGSTETNTVATCCPINSTESVKNVGRGAAHQYWVVDSLDYDRLLPPGWLGEVVVEGHALAAEYLGNFEATKKAFPPTPRWFPMVHGQKPCTTRFFRTGDLGRIAEDGGLEVHGRTDPLQVKLRGQRIELGEIEAVTIQSLEKTPLVAELIHPKSQDRPSIALFFVATNWVEALDDNFFEKSISLSESQELQLERLRKRLVKAWDGSLPAYMRPSYLVPLSKLPRTQTGKLDRKGVREWTSRYEPADISALSTRENAPQSSDRLSTEIDGRVRDAVSQVLSIEPDQLDGHSAFTVLGGDSLGAIELAQDLCSRGLHISPADIIRADSLQSLNDYAKENVAVTNGGTHATDVTIDGTERDQLFQKLHLSVDQVNEVLPTTDSQSRAIRLAIGPERSFVYHFVLELSGTVDNVKLERSLQRLVARHDILRTLFTECDGQILQVVLREARHVLQWRDVEGQAALQSTIDEITTGDVRVDEVSTKIFVLLVNNNANNLVFRLSHAQFDGLSIPILWKSLQQCYVDENVPPAPEYSRYIKKVLGTEQRPALDYYTRLLRDVQFTDLVKRKTKGYEPQNCHRHATLTLKQSVGFTAATVFEAAWGYVLASASACRAVAFDQIVSGRQLSPLSSVDVRNLVGACLNDVPVVVRHPPGQTVHMLMKQIQEERAESAKYETLGFNDILGKCKPDHWPADARMTSSVQYRGFEEKKRFKLGDVDCIASMVERDMDLEDLTILVTPQRGEEYGNYDVEFLFSDRVVSHEQADKWFRQFIRAVEAFASDDAPEKEVETLLGRIAED</sequence>
<dbReference type="Gene3D" id="3.40.50.12780">
    <property type="entry name" value="N-terminal domain of ligase-like"/>
    <property type="match status" value="1"/>
</dbReference>
<dbReference type="PANTHER" id="PTHR45527:SF12">
    <property type="entry name" value="NONRIBOSOMAL PEPTIDE SYNTHETASE IVOA"/>
    <property type="match status" value="1"/>
</dbReference>
<dbReference type="PROSITE" id="PS50075">
    <property type="entry name" value="CARRIER"/>
    <property type="match status" value="1"/>
</dbReference>
<feature type="domain" description="Carrier" evidence="3">
    <location>
        <begin position="720"/>
        <end position="793"/>
    </location>
</feature>
<dbReference type="SUPFAM" id="SSF52777">
    <property type="entry name" value="CoA-dependent acyltransferases"/>
    <property type="match status" value="2"/>
</dbReference>
<evidence type="ECO:0000313" key="5">
    <source>
        <dbReference type="Proteomes" id="UP000237631"/>
    </source>
</evidence>
<dbReference type="InterPro" id="IPR009081">
    <property type="entry name" value="PP-bd_ACP"/>
</dbReference>
<dbReference type="Proteomes" id="UP000237631">
    <property type="component" value="Unassembled WGS sequence"/>
</dbReference>
<dbReference type="GO" id="GO:0044550">
    <property type="term" value="P:secondary metabolite biosynthetic process"/>
    <property type="evidence" value="ECO:0007669"/>
    <property type="project" value="TreeGrafter"/>
</dbReference>
<dbReference type="PANTHER" id="PTHR45527">
    <property type="entry name" value="NONRIBOSOMAL PEPTIDE SYNTHETASE"/>
    <property type="match status" value="1"/>
</dbReference>
<dbReference type="InterPro" id="IPR020845">
    <property type="entry name" value="AMP-binding_CS"/>
</dbReference>
<dbReference type="GO" id="GO:0003824">
    <property type="term" value="F:catalytic activity"/>
    <property type="evidence" value="ECO:0007669"/>
    <property type="project" value="InterPro"/>
</dbReference>
<dbReference type="Gene3D" id="3.30.559.30">
    <property type="entry name" value="Nonribosomal peptide synthetase, condensation domain"/>
    <property type="match status" value="1"/>
</dbReference>
<keyword evidence="1" id="KW-0596">Phosphopantetheine</keyword>
<evidence type="ECO:0000256" key="2">
    <source>
        <dbReference type="ARBA" id="ARBA00022553"/>
    </source>
</evidence>
<keyword evidence="2" id="KW-0597">Phosphoprotein</keyword>
<dbReference type="InterPro" id="IPR042099">
    <property type="entry name" value="ANL_N_sf"/>
</dbReference>
<dbReference type="CDD" id="cd05918">
    <property type="entry name" value="A_NRPS_SidN3_like"/>
    <property type="match status" value="1"/>
</dbReference>
<dbReference type="EMBL" id="PNEN01001752">
    <property type="protein sequence ID" value="PPJ51484.1"/>
    <property type="molecule type" value="Genomic_DNA"/>
</dbReference>
<dbReference type="InterPro" id="IPR001242">
    <property type="entry name" value="Condensation_dom"/>
</dbReference>
<dbReference type="Pfam" id="PF00550">
    <property type="entry name" value="PP-binding"/>
    <property type="match status" value="1"/>
</dbReference>